<reference evidence="1 2" key="1">
    <citation type="submission" date="2018-08" db="EMBL/GenBank/DDBJ databases">
        <title>Genomic investigation of the strawberry pathogen Phytophthora fragariae indicates pathogenicity is determined by transcriptional variation in three key races.</title>
        <authorList>
            <person name="Adams T.M."/>
            <person name="Armitage A.D."/>
            <person name="Sobczyk M.K."/>
            <person name="Bates H.J."/>
            <person name="Dunwell J.M."/>
            <person name="Nellist C.F."/>
            <person name="Harrison R.J."/>
        </authorList>
    </citation>
    <scope>NUCLEOTIDE SEQUENCE [LARGE SCALE GENOMIC DNA]</scope>
    <source>
        <strain evidence="1 2">A4</strain>
    </source>
</reference>
<name>A0A6A4EKY8_9STRA</name>
<protein>
    <submittedName>
        <fullName evidence="1">Uncharacterized protein</fullName>
    </submittedName>
</protein>
<dbReference type="Proteomes" id="UP000437068">
    <property type="component" value="Unassembled WGS sequence"/>
</dbReference>
<comment type="caution">
    <text evidence="1">The sequence shown here is derived from an EMBL/GenBank/DDBJ whole genome shotgun (WGS) entry which is preliminary data.</text>
</comment>
<sequence>MREIVEVWIPAARAIAVRWGKKREDLFANQLVRYSKSQRTLLFKRAALPDDSKVDCKLFDEHHEDYKNMLGEARNALVIMIDYVVRLEANREVIAGKLVGFKGSNKRIP</sequence>
<organism evidence="1 2">
    <name type="scientific">Phytophthora fragariae</name>
    <dbReference type="NCBI Taxonomy" id="53985"/>
    <lineage>
        <taxon>Eukaryota</taxon>
        <taxon>Sar</taxon>
        <taxon>Stramenopiles</taxon>
        <taxon>Oomycota</taxon>
        <taxon>Peronosporomycetes</taxon>
        <taxon>Peronosporales</taxon>
        <taxon>Peronosporaceae</taxon>
        <taxon>Phytophthora</taxon>
    </lineage>
</organism>
<dbReference type="EMBL" id="QXGE01000117">
    <property type="protein sequence ID" value="KAE9323987.1"/>
    <property type="molecule type" value="Genomic_DNA"/>
</dbReference>
<evidence type="ECO:0000313" key="2">
    <source>
        <dbReference type="Proteomes" id="UP000437068"/>
    </source>
</evidence>
<gene>
    <name evidence="1" type="ORF">PF001_g3656</name>
</gene>
<proteinExistence type="predicted"/>
<evidence type="ECO:0000313" key="1">
    <source>
        <dbReference type="EMBL" id="KAE9323987.1"/>
    </source>
</evidence>
<accession>A0A6A4EKY8</accession>
<dbReference type="AlphaFoldDB" id="A0A6A4EKY8"/>